<dbReference type="SMART" id="SM00267">
    <property type="entry name" value="GGDEF"/>
    <property type="match status" value="1"/>
</dbReference>
<evidence type="ECO:0000259" key="1">
    <source>
        <dbReference type="PROSITE" id="PS50887"/>
    </source>
</evidence>
<name>A0A0D8HGI3_9ACTN</name>
<dbReference type="Pfam" id="PF00990">
    <property type="entry name" value="GGDEF"/>
    <property type="match status" value="1"/>
</dbReference>
<dbReference type="InterPro" id="IPR000160">
    <property type="entry name" value="GGDEF_dom"/>
</dbReference>
<dbReference type="PANTHER" id="PTHR46663">
    <property type="entry name" value="DIGUANYLATE CYCLASE DGCT-RELATED"/>
    <property type="match status" value="1"/>
</dbReference>
<proteinExistence type="predicted"/>
<evidence type="ECO:0000313" key="2">
    <source>
        <dbReference type="EMBL" id="KJF17105.1"/>
    </source>
</evidence>
<dbReference type="PROSITE" id="PS50887">
    <property type="entry name" value="GGDEF"/>
    <property type="match status" value="1"/>
</dbReference>
<reference evidence="2 3" key="1">
    <citation type="submission" date="2015-01" db="EMBL/GenBank/DDBJ databases">
        <title>Draft genome of the acidophilic iron oxidizer Acidithrix ferrooxidans strain Py-F3.</title>
        <authorList>
            <person name="Poehlein A."/>
            <person name="Eisen S."/>
            <person name="Schloemann M."/>
            <person name="Johnson B.D."/>
            <person name="Daniel R."/>
            <person name="Muehling M."/>
        </authorList>
    </citation>
    <scope>NUCLEOTIDE SEQUENCE [LARGE SCALE GENOMIC DNA]</scope>
    <source>
        <strain evidence="2 3">Py-F3</strain>
    </source>
</reference>
<feature type="domain" description="GGDEF" evidence="1">
    <location>
        <begin position="540"/>
        <end position="672"/>
    </location>
</feature>
<dbReference type="EC" id="3.1.4.52" evidence="2"/>
<dbReference type="FunFam" id="3.30.70.270:FF:000001">
    <property type="entry name" value="Diguanylate cyclase domain protein"/>
    <property type="match status" value="1"/>
</dbReference>
<gene>
    <name evidence="2" type="primary">gmr5</name>
    <name evidence="2" type="ORF">AXFE_20180</name>
</gene>
<dbReference type="NCBIfam" id="TIGR00254">
    <property type="entry name" value="GGDEF"/>
    <property type="match status" value="1"/>
</dbReference>
<organism evidence="2 3">
    <name type="scientific">Acidithrix ferrooxidans</name>
    <dbReference type="NCBI Taxonomy" id="1280514"/>
    <lineage>
        <taxon>Bacteria</taxon>
        <taxon>Bacillati</taxon>
        <taxon>Actinomycetota</taxon>
        <taxon>Acidimicrobiia</taxon>
        <taxon>Acidimicrobiales</taxon>
        <taxon>Acidimicrobiaceae</taxon>
        <taxon>Acidithrix</taxon>
    </lineage>
</organism>
<dbReference type="InterPro" id="IPR043128">
    <property type="entry name" value="Rev_trsase/Diguanyl_cyclase"/>
</dbReference>
<dbReference type="OrthoDB" id="23692at2"/>
<dbReference type="STRING" id="1280514.AXFE_20180"/>
<dbReference type="Proteomes" id="UP000032360">
    <property type="component" value="Unassembled WGS sequence"/>
</dbReference>
<sequence length="975" mass="108221">MLTSNRVPIEHLDRAITEFIFASKATFVVAITFNDANSIMGLVAKRASKTKNETITLELGSTDWMKSKEVIRHVKMALPSHKPRRVKMTTPLKEELSHFIPAILTLNDHSWQLIVPIYKSNLALILIDAKEWNTPSIAELSRLIPKDVTASFDPTSDEALDRLILELSSAAATADSWVTGLRSLCSCLAIHLGFSNSTLYALDQGRLVPVVACSNGEVVNFNSSYPTKKTLSALSSLSDRAFELRTPIDFDSNYIDAMHFKDSRSNADRSRHGIVVPLRRGESKLGVIVLEKPINSSWNNLVDSPSVTLLLAHLALLFTQFQEDQQKELRLRATDGLAPMLDAATQIITRDEMAKFLARSLSLTLGSESALFVLFENQSKISVIASFGCDENKTEQIRSNWIGVEASYLPFYRTIAASHEPLLIEYTDSSFYTNEIVDLVQQKPYAIVPISTSDGLIGFGASTISKDRKFWSSQEKSIALDWSISATLVADNVGLRLSEQRSLEKFREMAFKDSLTGLPNRELFNDRLGVALGKAQRTNARTAVIFIDIDLFKHINDTYGHQTGDQVLVQIARRLLGVFRDTDTVARLSGDEFVVLVENAPERDELIEIATRAFNRLNDLYSIGQLELNVSISMGIALGAAGISGLDLLANADKSMYRSKERGRARLSFHDNREQFGEIDLRETFEFSKRKIEDQATNKLRSDLVPTLYLRFSADYVEMAKLRHAIESLTGSPAPHSYDRRIPNDLQPTTFLASQIGDVRPELVAFRPGLDVANSNDGHHLSVLRKLTEMGPTSEIFSSSMTYRGAKVLVELGPISVQGVGDLAYSVANFARTFERHRRLVLSITSGELAKDPDLLTALSALAIRFRCELMISSVENRELRFHDICMPMVTYLAISANEAVSDANRAIPNSLSSLLAIAHDRGIRIVAQHLNDEHNVDPLVMAGVTVISGDVVSFATSRDPHPRHPFGNSISFGY</sequence>
<dbReference type="RefSeq" id="WP_052605661.1">
    <property type="nucleotide sequence ID" value="NZ_JXYS01000065.1"/>
</dbReference>
<evidence type="ECO:0000313" key="3">
    <source>
        <dbReference type="Proteomes" id="UP000032360"/>
    </source>
</evidence>
<keyword evidence="2" id="KW-0378">Hydrolase</keyword>
<dbReference type="Gene3D" id="3.30.450.40">
    <property type="match status" value="1"/>
</dbReference>
<dbReference type="GO" id="GO:0071111">
    <property type="term" value="F:cyclic-guanylate-specific phosphodiesterase activity"/>
    <property type="evidence" value="ECO:0007669"/>
    <property type="project" value="UniProtKB-EC"/>
</dbReference>
<dbReference type="PANTHER" id="PTHR46663:SF2">
    <property type="entry name" value="GGDEF DOMAIN-CONTAINING PROTEIN"/>
    <property type="match status" value="1"/>
</dbReference>
<keyword evidence="3" id="KW-1185">Reference proteome</keyword>
<dbReference type="SUPFAM" id="SSF55073">
    <property type="entry name" value="Nucleotide cyclase"/>
    <property type="match status" value="1"/>
</dbReference>
<dbReference type="EMBL" id="JXYS01000065">
    <property type="protein sequence ID" value="KJF17105.1"/>
    <property type="molecule type" value="Genomic_DNA"/>
</dbReference>
<dbReference type="InterPro" id="IPR052163">
    <property type="entry name" value="DGC-Regulatory_Protein"/>
</dbReference>
<dbReference type="CDD" id="cd01949">
    <property type="entry name" value="GGDEF"/>
    <property type="match status" value="1"/>
</dbReference>
<comment type="caution">
    <text evidence="2">The sequence shown here is derived from an EMBL/GenBank/DDBJ whole genome shotgun (WGS) entry which is preliminary data.</text>
</comment>
<dbReference type="AlphaFoldDB" id="A0A0D8HGI3"/>
<dbReference type="InterPro" id="IPR029016">
    <property type="entry name" value="GAF-like_dom_sf"/>
</dbReference>
<dbReference type="Gene3D" id="3.30.70.270">
    <property type="match status" value="1"/>
</dbReference>
<dbReference type="InterPro" id="IPR029787">
    <property type="entry name" value="Nucleotide_cyclase"/>
</dbReference>
<dbReference type="SUPFAM" id="SSF55781">
    <property type="entry name" value="GAF domain-like"/>
    <property type="match status" value="1"/>
</dbReference>
<protein>
    <submittedName>
        <fullName evidence="2">Cyclic di-GMP phosphodiesterase Gmr</fullName>
        <ecNumber evidence="2">3.1.4.52</ecNumber>
    </submittedName>
</protein>
<accession>A0A0D8HGI3</accession>